<dbReference type="EMBL" id="RZIJ01000002">
    <property type="protein sequence ID" value="RUQ75201.1"/>
    <property type="molecule type" value="Genomic_DNA"/>
</dbReference>
<dbReference type="Proteomes" id="UP000280346">
    <property type="component" value="Unassembled WGS sequence"/>
</dbReference>
<dbReference type="Gene3D" id="3.90.550.10">
    <property type="entry name" value="Spore Coat Polysaccharide Biosynthesis Protein SpsA, Chain A"/>
    <property type="match status" value="1"/>
</dbReference>
<evidence type="ECO:0000313" key="1">
    <source>
        <dbReference type="EMBL" id="RUQ75201.1"/>
    </source>
</evidence>
<comment type="caution">
    <text evidence="1">The sequence shown here is derived from an EMBL/GenBank/DDBJ whole genome shotgun (WGS) entry which is preliminary data.</text>
</comment>
<dbReference type="RefSeq" id="WP_126995353.1">
    <property type="nucleotide sequence ID" value="NZ_JBNPXW010000002.1"/>
</dbReference>
<organism evidence="1 2">
    <name type="scientific">Azospirillum doebereinerae</name>
    <dbReference type="NCBI Taxonomy" id="92933"/>
    <lineage>
        <taxon>Bacteria</taxon>
        <taxon>Pseudomonadati</taxon>
        <taxon>Pseudomonadota</taxon>
        <taxon>Alphaproteobacteria</taxon>
        <taxon>Rhodospirillales</taxon>
        <taxon>Azospirillaceae</taxon>
        <taxon>Azospirillum</taxon>
    </lineage>
</organism>
<dbReference type="SUPFAM" id="SSF53448">
    <property type="entry name" value="Nucleotide-diphospho-sugar transferases"/>
    <property type="match status" value="1"/>
</dbReference>
<reference evidence="1 2" key="1">
    <citation type="submission" date="2018-12" db="EMBL/GenBank/DDBJ databases">
        <authorList>
            <person name="Yang Y."/>
        </authorList>
    </citation>
    <scope>NUCLEOTIDE SEQUENCE [LARGE SCALE GENOMIC DNA]</scope>
    <source>
        <strain evidence="1 2">GSF71</strain>
    </source>
</reference>
<accession>A0A3S1CJ97</accession>
<dbReference type="OrthoDB" id="7301503at2"/>
<proteinExistence type="predicted"/>
<evidence type="ECO:0000313" key="2">
    <source>
        <dbReference type="Proteomes" id="UP000280346"/>
    </source>
</evidence>
<gene>
    <name evidence="1" type="ORF">EJ913_04965</name>
</gene>
<dbReference type="AlphaFoldDB" id="A0A3S1CJ97"/>
<sequence length="237" mass="25838">MMCIVPLAGPDLLHPTLGLKPLMAVDGRPLVETALTGRPWWRQGRLRPDGLVFVLRRDLPAGETLEAVLRQRFPGAAFVWLGELSGGALLSALAGTALLRRPEEPLCIDLVDLLYESVDPIEERFAADPALAAVVPWFESNEDCYSYLRMDAAGRVTEAVEKRVISSCASAGSYLFRDAATWLEAAAHSIRHRDRLGCRGALFVCPAMTGLIEAGRSVVGMPVDHVRPITKLFHPDG</sequence>
<name>A0A3S1CJ97_9PROT</name>
<protein>
    <submittedName>
        <fullName evidence="1">Uncharacterized protein</fullName>
    </submittedName>
</protein>
<keyword evidence="2" id="KW-1185">Reference proteome</keyword>
<dbReference type="InterPro" id="IPR029044">
    <property type="entry name" value="Nucleotide-diphossugar_trans"/>
</dbReference>